<dbReference type="PANTHER" id="PTHR14209">
    <property type="entry name" value="ISOAMYL ACETATE-HYDROLYZING ESTERASE 1"/>
    <property type="match status" value="1"/>
</dbReference>
<name>A0A9P4SB84_9PEZI</name>
<gene>
    <name evidence="1" type="ORF">M501DRAFT_1011447</name>
</gene>
<dbReference type="Pfam" id="PF00657">
    <property type="entry name" value="Lipase_GDSL"/>
    <property type="match status" value="1"/>
</dbReference>
<protein>
    <submittedName>
        <fullName evidence="1">SGNH hydrolase</fullName>
    </submittedName>
</protein>
<proteinExistence type="predicted"/>
<dbReference type="InterPro" id="IPR001087">
    <property type="entry name" value="GDSL"/>
</dbReference>
<dbReference type="AlphaFoldDB" id="A0A9P4SB84"/>
<evidence type="ECO:0000313" key="1">
    <source>
        <dbReference type="EMBL" id="KAF2838657.1"/>
    </source>
</evidence>
<dbReference type="GO" id="GO:0016788">
    <property type="term" value="F:hydrolase activity, acting on ester bonds"/>
    <property type="evidence" value="ECO:0007669"/>
    <property type="project" value="InterPro"/>
</dbReference>
<comment type="caution">
    <text evidence="1">The sequence shown here is derived from an EMBL/GenBank/DDBJ whole genome shotgun (WGS) entry which is preliminary data.</text>
</comment>
<dbReference type="InterPro" id="IPR045136">
    <property type="entry name" value="Iah1-like"/>
</dbReference>
<reference evidence="1" key="1">
    <citation type="journal article" date="2020" name="Stud. Mycol.">
        <title>101 Dothideomycetes genomes: a test case for predicting lifestyles and emergence of pathogens.</title>
        <authorList>
            <person name="Haridas S."/>
            <person name="Albert R."/>
            <person name="Binder M."/>
            <person name="Bloem J."/>
            <person name="Labutti K."/>
            <person name="Salamov A."/>
            <person name="Andreopoulos B."/>
            <person name="Baker S."/>
            <person name="Barry K."/>
            <person name="Bills G."/>
            <person name="Bluhm B."/>
            <person name="Cannon C."/>
            <person name="Castanera R."/>
            <person name="Culley D."/>
            <person name="Daum C."/>
            <person name="Ezra D."/>
            <person name="Gonzalez J."/>
            <person name="Henrissat B."/>
            <person name="Kuo A."/>
            <person name="Liang C."/>
            <person name="Lipzen A."/>
            <person name="Lutzoni F."/>
            <person name="Magnuson J."/>
            <person name="Mondo S."/>
            <person name="Nolan M."/>
            <person name="Ohm R."/>
            <person name="Pangilinan J."/>
            <person name="Park H.-J."/>
            <person name="Ramirez L."/>
            <person name="Alfaro M."/>
            <person name="Sun H."/>
            <person name="Tritt A."/>
            <person name="Yoshinaga Y."/>
            <person name="Zwiers L.-H."/>
            <person name="Turgeon B."/>
            <person name="Goodwin S."/>
            <person name="Spatafora J."/>
            <person name="Crous P."/>
            <person name="Grigoriev I."/>
        </authorList>
    </citation>
    <scope>NUCLEOTIDE SEQUENCE</scope>
    <source>
        <strain evidence="1">CBS 101060</strain>
    </source>
</reference>
<evidence type="ECO:0000313" key="2">
    <source>
        <dbReference type="Proteomes" id="UP000799429"/>
    </source>
</evidence>
<keyword evidence="2" id="KW-1185">Reference proteome</keyword>
<dbReference type="PANTHER" id="PTHR14209:SF19">
    <property type="entry name" value="ISOAMYL ACETATE-HYDROLYZING ESTERASE 1 HOMOLOG"/>
    <property type="match status" value="1"/>
</dbReference>
<dbReference type="EMBL" id="MU006096">
    <property type="protein sequence ID" value="KAF2838657.1"/>
    <property type="molecule type" value="Genomic_DNA"/>
</dbReference>
<dbReference type="Gene3D" id="3.40.50.1110">
    <property type="entry name" value="SGNH hydrolase"/>
    <property type="match status" value="1"/>
</dbReference>
<dbReference type="Proteomes" id="UP000799429">
    <property type="component" value="Unassembled WGS sequence"/>
</dbReference>
<dbReference type="InterPro" id="IPR036514">
    <property type="entry name" value="SGNH_hydro_sf"/>
</dbReference>
<sequence length="245" mass="27690">MPKPLIEVTISCMLLRKIILFGDSLTEWSFEEHSFGIFLQQYYAGKADAVNKGQNLLDTSRFQLILVHAQKYDEPPLFITIFLGANYACLPDHGMASVPLEEFEENLRAYVDVVLTASGWEGTKVILITPPPINIRAPRQSNISIGPVGQRSSHSRERRAFANDALDKKGRAKIQNGEFDYDEDRLPGCGLKTASEFQQGIFTDGLHLDRLGYGILFREFMNLLLAKWPELARDQVETRVTARSR</sequence>
<keyword evidence="1" id="KW-0378">Hydrolase</keyword>
<accession>A0A9P4SB84</accession>
<organism evidence="1 2">
    <name type="scientific">Patellaria atrata CBS 101060</name>
    <dbReference type="NCBI Taxonomy" id="1346257"/>
    <lineage>
        <taxon>Eukaryota</taxon>
        <taxon>Fungi</taxon>
        <taxon>Dikarya</taxon>
        <taxon>Ascomycota</taxon>
        <taxon>Pezizomycotina</taxon>
        <taxon>Dothideomycetes</taxon>
        <taxon>Dothideomycetes incertae sedis</taxon>
        <taxon>Patellariales</taxon>
        <taxon>Patellariaceae</taxon>
        <taxon>Patellaria</taxon>
    </lineage>
</organism>
<dbReference type="SUPFAM" id="SSF52266">
    <property type="entry name" value="SGNH hydrolase"/>
    <property type="match status" value="1"/>
</dbReference>
<dbReference type="OrthoDB" id="671439at2759"/>